<dbReference type="Proteomes" id="UP000054324">
    <property type="component" value="Unassembled WGS sequence"/>
</dbReference>
<feature type="transmembrane region" description="Helical" evidence="1">
    <location>
        <begin position="44"/>
        <end position="72"/>
    </location>
</feature>
<sequence>MFEVCSLFLRLFLLIGIKLSDALFGRLCQTGQWFAQWMIQWPFWFGALFLQAIGSGYPLIIIWLFIHALGLVNQTLRLPFRPKFRAAKKFGLVILTRLPVAEQAAVSVKEEGASDNLLLAIKQPALFERILVELTTNCVVHWLTTHLPAKWVVPHLYLVHHRTYTSAFTLNGWLSILPNHWMAKQWYERRPALESSKHSSSETNTFASPELPRERSSSILSMARFNANQRSPWEDPTTYYSSRMFDQLPNDHLAQEAFFEPHLSTSIKKTVHNVTVNYVSVPGLGFSALLEVGLRAALRSNCDYVIVLNPRALGIRPEHLSITTQLLSGRSTKGRRADRVDIVLGITRPYFQLMASKANSPRKLSGSPLSLSHTISSSPVFASPTGLYLLGIRGGQNLTLQAHSLTNAVEWCTSTVAGRLWANLTRNAIPWTVVCLRERLEELMQPPDLLALETHIGIPPGQFLEDKITVIISMGPGHPDDCLDAEEDSDLIYVSTSRALDSTLELMVHNASGSRAIEIIIIHSGPISTSSLSSSPTESFQFGRTRLRPKITVSLHQYGGLGGNDITTVPPKRGELIRYAVDNLARGSILVFIDPGVQLPVNWDSAVFHSLQRPGVGMGCFAYRLHLHEKYINRKSIKWAVNSWLANYFVNVQTRWSELPIVGQPCFIYAHYLACLGGYPRSSRALHSIDLATACHCHLGRVVVTRFHTAAAGVPAGFALRHGTFRTAIYSVSIALARYFGASEDELEQMLTANWRRRRGRNGEYQPIPRHVLPLVQPYYLDGY</sequence>
<keyword evidence="4" id="KW-1185">Reference proteome</keyword>
<evidence type="ECO:0000313" key="4">
    <source>
        <dbReference type="Proteomes" id="UP000054324"/>
    </source>
</evidence>
<dbReference type="AlphaFoldDB" id="A0A074Z2S8"/>
<keyword evidence="1" id="KW-0812">Transmembrane</keyword>
<dbReference type="OrthoDB" id="6236829at2759"/>
<keyword evidence="1" id="KW-0472">Membrane</keyword>
<evidence type="ECO:0000256" key="1">
    <source>
        <dbReference type="SAM" id="Phobius"/>
    </source>
</evidence>
<evidence type="ECO:0000256" key="2">
    <source>
        <dbReference type="SAM" id="SignalP"/>
    </source>
</evidence>
<dbReference type="CTD" id="20329271"/>
<proteinExistence type="predicted"/>
<dbReference type="SUPFAM" id="SSF53448">
    <property type="entry name" value="Nucleotide-diphospho-sugar transferases"/>
    <property type="match status" value="1"/>
</dbReference>
<dbReference type="InterPro" id="IPR029044">
    <property type="entry name" value="Nucleotide-diphossugar_trans"/>
</dbReference>
<gene>
    <name evidence="3" type="ORF">T265_15106</name>
</gene>
<dbReference type="RefSeq" id="XP_009174892.1">
    <property type="nucleotide sequence ID" value="XM_009176628.1"/>
</dbReference>
<reference evidence="3 4" key="1">
    <citation type="submission" date="2013-11" db="EMBL/GenBank/DDBJ databases">
        <title>Opisthorchis viverrini - life in the bile duct.</title>
        <authorList>
            <person name="Young N.D."/>
            <person name="Nagarajan N."/>
            <person name="Lin S.J."/>
            <person name="Korhonen P.K."/>
            <person name="Jex A.R."/>
            <person name="Hall R.S."/>
            <person name="Safavi-Hemami H."/>
            <person name="Kaewkong W."/>
            <person name="Bertrand D."/>
            <person name="Gao S."/>
            <person name="Seet Q."/>
            <person name="Wongkham S."/>
            <person name="Teh B.T."/>
            <person name="Wongkham C."/>
            <person name="Intapan P.M."/>
            <person name="Maleewong W."/>
            <person name="Yang X."/>
            <person name="Hu M."/>
            <person name="Wang Z."/>
            <person name="Hofmann A."/>
            <person name="Sternberg P.W."/>
            <person name="Tan P."/>
            <person name="Wang J."/>
            <person name="Gasser R.B."/>
        </authorList>
    </citation>
    <scope>NUCLEOTIDE SEQUENCE [LARGE SCALE GENOMIC DNA]</scope>
</reference>
<name>A0A074Z2S8_OPIVI</name>
<dbReference type="KEGG" id="ovi:T265_15106"/>
<dbReference type="EMBL" id="KL596972">
    <property type="protein sequence ID" value="KER21371.1"/>
    <property type="molecule type" value="Genomic_DNA"/>
</dbReference>
<feature type="chain" id="PRO_5001703914" evidence="2">
    <location>
        <begin position="23"/>
        <end position="784"/>
    </location>
</feature>
<evidence type="ECO:0000313" key="3">
    <source>
        <dbReference type="EMBL" id="KER21371.1"/>
    </source>
</evidence>
<feature type="signal peptide" evidence="2">
    <location>
        <begin position="1"/>
        <end position="22"/>
    </location>
</feature>
<keyword evidence="1" id="KW-1133">Transmembrane helix</keyword>
<accession>A0A074Z2S8</accession>
<organism evidence="3 4">
    <name type="scientific">Opisthorchis viverrini</name>
    <name type="common">Southeast Asian liver fluke</name>
    <dbReference type="NCBI Taxonomy" id="6198"/>
    <lineage>
        <taxon>Eukaryota</taxon>
        <taxon>Metazoa</taxon>
        <taxon>Spiralia</taxon>
        <taxon>Lophotrochozoa</taxon>
        <taxon>Platyhelminthes</taxon>
        <taxon>Trematoda</taxon>
        <taxon>Digenea</taxon>
        <taxon>Opisthorchiida</taxon>
        <taxon>Opisthorchiata</taxon>
        <taxon>Opisthorchiidae</taxon>
        <taxon>Opisthorchis</taxon>
    </lineage>
</organism>
<keyword evidence="2" id="KW-0732">Signal</keyword>
<protein>
    <submittedName>
        <fullName evidence="3">Uncharacterized protein</fullName>
    </submittedName>
</protein>
<dbReference type="GeneID" id="20329271"/>